<evidence type="ECO:0000313" key="2">
    <source>
        <dbReference type="Proteomes" id="UP000613740"/>
    </source>
</evidence>
<dbReference type="NCBIfam" id="TIGR01571">
    <property type="entry name" value="A_thal_Cys_rich"/>
    <property type="match status" value="1"/>
</dbReference>
<proteinExistence type="predicted"/>
<dbReference type="PANTHER" id="PTHR15907">
    <property type="entry name" value="DUF614 FAMILY PROTEIN-RELATED"/>
    <property type="match status" value="1"/>
</dbReference>
<dbReference type="OrthoDB" id="1045822at2759"/>
<comment type="caution">
    <text evidence="1">The sequence shown here is derived from an EMBL/GenBank/DDBJ whole genome shotgun (WGS) entry which is preliminary data.</text>
</comment>
<dbReference type="AlphaFoldDB" id="A0A835SJL4"/>
<dbReference type="Pfam" id="PF04749">
    <property type="entry name" value="PLAC8"/>
    <property type="match status" value="1"/>
</dbReference>
<keyword evidence="2" id="KW-1185">Reference proteome</keyword>
<dbReference type="InterPro" id="IPR006461">
    <property type="entry name" value="PLAC_motif_containing"/>
</dbReference>
<sequence length="145" mass="16280">MQGTQDARGLLAVADGRSRPELKDWQHSLCGDLCGDCGTCCYGFFCTPCLYGRNYAEFHDVGCCGACCLYTWCWCMTCYFATDLRRSIRNKYNLKPQPCNDFILHIFCSPCALCQESKEMRYWENQGGGGGAFTALPLQQPAMTQ</sequence>
<dbReference type="EMBL" id="JAEHOD010000108">
    <property type="protein sequence ID" value="KAG2426137.1"/>
    <property type="molecule type" value="Genomic_DNA"/>
</dbReference>
<dbReference type="Proteomes" id="UP000613740">
    <property type="component" value="Unassembled WGS sequence"/>
</dbReference>
<organism evidence="1 2">
    <name type="scientific">Chlamydomonas schloesseri</name>
    <dbReference type="NCBI Taxonomy" id="2026947"/>
    <lineage>
        <taxon>Eukaryota</taxon>
        <taxon>Viridiplantae</taxon>
        <taxon>Chlorophyta</taxon>
        <taxon>core chlorophytes</taxon>
        <taxon>Chlorophyceae</taxon>
        <taxon>CS clade</taxon>
        <taxon>Chlamydomonadales</taxon>
        <taxon>Chlamydomonadaceae</taxon>
        <taxon>Chlamydomonas</taxon>
    </lineage>
</organism>
<name>A0A835SJL4_9CHLO</name>
<accession>A0A835SJL4</accession>
<evidence type="ECO:0000313" key="1">
    <source>
        <dbReference type="EMBL" id="KAG2426137.1"/>
    </source>
</evidence>
<reference evidence="1" key="1">
    <citation type="journal article" date="2020" name="bioRxiv">
        <title>Comparative genomics of Chlamydomonas.</title>
        <authorList>
            <person name="Craig R.J."/>
            <person name="Hasan A.R."/>
            <person name="Ness R.W."/>
            <person name="Keightley P.D."/>
        </authorList>
    </citation>
    <scope>NUCLEOTIDE SEQUENCE</scope>
    <source>
        <strain evidence="1">CCAP 11/173</strain>
    </source>
</reference>
<gene>
    <name evidence="1" type="ORF">HYH02_014852</name>
</gene>
<protein>
    <submittedName>
        <fullName evidence="1">Uncharacterized protein</fullName>
    </submittedName>
</protein>